<dbReference type="InterPro" id="IPR050983">
    <property type="entry name" value="GST_Omega/HSP26"/>
</dbReference>
<protein>
    <submittedName>
        <fullName evidence="2">Glutathione S-transferase</fullName>
    </submittedName>
</protein>
<proteinExistence type="predicted"/>
<dbReference type="PANTHER" id="PTHR43968">
    <property type="match status" value="1"/>
</dbReference>
<dbReference type="SUPFAM" id="SSF52833">
    <property type="entry name" value="Thioredoxin-like"/>
    <property type="match status" value="1"/>
</dbReference>
<dbReference type="RefSeq" id="WP_091018244.1">
    <property type="nucleotide sequence ID" value="NZ_CP041745.1"/>
</dbReference>
<dbReference type="PROSITE" id="PS50404">
    <property type="entry name" value="GST_NTER"/>
    <property type="match status" value="1"/>
</dbReference>
<feature type="domain" description="GST N-terminal" evidence="1">
    <location>
        <begin position="1"/>
        <end position="77"/>
    </location>
</feature>
<dbReference type="PANTHER" id="PTHR43968:SF6">
    <property type="entry name" value="GLUTATHIONE S-TRANSFERASE OMEGA"/>
    <property type="match status" value="1"/>
</dbReference>
<accession>A0A1I3TN03</accession>
<dbReference type="SUPFAM" id="SSF47616">
    <property type="entry name" value="GST C-terminal domain-like"/>
    <property type="match status" value="1"/>
</dbReference>
<dbReference type="AlphaFoldDB" id="A0A1I3TN03"/>
<organism evidence="2 3">
    <name type="scientific">Paraburkholderia megapolitana</name>
    <dbReference type="NCBI Taxonomy" id="420953"/>
    <lineage>
        <taxon>Bacteria</taxon>
        <taxon>Pseudomonadati</taxon>
        <taxon>Pseudomonadota</taxon>
        <taxon>Betaproteobacteria</taxon>
        <taxon>Burkholderiales</taxon>
        <taxon>Burkholderiaceae</taxon>
        <taxon>Paraburkholderia</taxon>
    </lineage>
</organism>
<dbReference type="Pfam" id="PF13417">
    <property type="entry name" value="GST_N_3"/>
    <property type="match status" value="1"/>
</dbReference>
<evidence type="ECO:0000313" key="2">
    <source>
        <dbReference type="EMBL" id="SFJ71749.1"/>
    </source>
</evidence>
<dbReference type="Proteomes" id="UP000199548">
    <property type="component" value="Unassembled WGS sequence"/>
</dbReference>
<gene>
    <name evidence="2" type="ORF">SAMN05192543_1109</name>
</gene>
<dbReference type="GO" id="GO:0016740">
    <property type="term" value="F:transferase activity"/>
    <property type="evidence" value="ECO:0007669"/>
    <property type="project" value="UniProtKB-KW"/>
</dbReference>
<dbReference type="GO" id="GO:0005737">
    <property type="term" value="C:cytoplasm"/>
    <property type="evidence" value="ECO:0007669"/>
    <property type="project" value="TreeGrafter"/>
</dbReference>
<dbReference type="Gene3D" id="1.20.1050.10">
    <property type="match status" value="1"/>
</dbReference>
<dbReference type="CDD" id="cd00570">
    <property type="entry name" value="GST_N_family"/>
    <property type="match status" value="1"/>
</dbReference>
<evidence type="ECO:0000259" key="1">
    <source>
        <dbReference type="PROSITE" id="PS50404"/>
    </source>
</evidence>
<dbReference type="InterPro" id="IPR004045">
    <property type="entry name" value="Glutathione_S-Trfase_N"/>
</dbReference>
<keyword evidence="3" id="KW-1185">Reference proteome</keyword>
<dbReference type="EMBL" id="FOQU01000010">
    <property type="protein sequence ID" value="SFJ71749.1"/>
    <property type="molecule type" value="Genomic_DNA"/>
</dbReference>
<sequence>MIKLCGFALSNYYNKVKFALLEHDIPFEEVLVKPAQDEAVFAHSPLGKVPYIQTEEGDLCESQAILEYLAARYPDKAIFSRDPWEAAKERELITFIDLHLELVARDLYKQAYFGGTVTDATKGRVEKLLTRHVAGFRRIAQFGPFLRGERFSVADIAGYVSLPLVGGTTQIIYGHDFLADVGIDWKAYLKAVSDRPAARRVADDRKAYIASTSQS</sequence>
<evidence type="ECO:0000313" key="3">
    <source>
        <dbReference type="Proteomes" id="UP000199548"/>
    </source>
</evidence>
<dbReference type="InterPro" id="IPR036282">
    <property type="entry name" value="Glutathione-S-Trfase_C_sf"/>
</dbReference>
<dbReference type="InterPro" id="IPR040079">
    <property type="entry name" value="Glutathione_S-Trfase"/>
</dbReference>
<dbReference type="OrthoDB" id="5242791at2"/>
<dbReference type="SFLD" id="SFLDS00019">
    <property type="entry name" value="Glutathione_Transferase_(cytos"/>
    <property type="match status" value="1"/>
</dbReference>
<dbReference type="InterPro" id="IPR036249">
    <property type="entry name" value="Thioredoxin-like_sf"/>
</dbReference>
<reference evidence="2 3" key="1">
    <citation type="submission" date="2016-10" db="EMBL/GenBank/DDBJ databases">
        <authorList>
            <person name="de Groot N.N."/>
        </authorList>
    </citation>
    <scope>NUCLEOTIDE SEQUENCE [LARGE SCALE GENOMIC DNA]</scope>
    <source>
        <strain evidence="2 3">LMG 23650</strain>
    </source>
</reference>
<name>A0A1I3TN03_9BURK</name>
<dbReference type="Gene3D" id="3.40.30.10">
    <property type="entry name" value="Glutaredoxin"/>
    <property type="match status" value="1"/>
</dbReference>
<dbReference type="STRING" id="420953.SAMN05192543_1109"/>
<keyword evidence="2" id="KW-0808">Transferase</keyword>